<dbReference type="Pfam" id="PF14322">
    <property type="entry name" value="SusD-like_3"/>
    <property type="match status" value="1"/>
</dbReference>
<evidence type="ECO:0000313" key="9">
    <source>
        <dbReference type="EMBL" id="GGZ28005.1"/>
    </source>
</evidence>
<protein>
    <submittedName>
        <fullName evidence="9">Starch-binding protein</fullName>
    </submittedName>
</protein>
<accession>A0A918UR09</accession>
<feature type="chain" id="PRO_5037134139" evidence="6">
    <location>
        <begin position="28"/>
        <end position="512"/>
    </location>
</feature>
<dbReference type="CDD" id="cd08977">
    <property type="entry name" value="SusD"/>
    <property type="match status" value="1"/>
</dbReference>
<dbReference type="InterPro" id="IPR012944">
    <property type="entry name" value="SusD_RagB_dom"/>
</dbReference>
<evidence type="ECO:0000256" key="6">
    <source>
        <dbReference type="SAM" id="SignalP"/>
    </source>
</evidence>
<feature type="domain" description="SusD-like N-terminal" evidence="8">
    <location>
        <begin position="102"/>
        <end position="236"/>
    </location>
</feature>
<dbReference type="RefSeq" id="WP_083923239.1">
    <property type="nucleotide sequence ID" value="NZ_BMWX01000003.1"/>
</dbReference>
<dbReference type="EMBL" id="BMWX01000003">
    <property type="protein sequence ID" value="GGZ28005.1"/>
    <property type="molecule type" value="Genomic_DNA"/>
</dbReference>
<keyword evidence="3 6" id="KW-0732">Signal</keyword>
<dbReference type="Gene3D" id="1.25.40.390">
    <property type="match status" value="1"/>
</dbReference>
<evidence type="ECO:0000256" key="1">
    <source>
        <dbReference type="ARBA" id="ARBA00004442"/>
    </source>
</evidence>
<evidence type="ECO:0000256" key="5">
    <source>
        <dbReference type="ARBA" id="ARBA00023237"/>
    </source>
</evidence>
<dbReference type="SUPFAM" id="SSF48452">
    <property type="entry name" value="TPR-like"/>
    <property type="match status" value="1"/>
</dbReference>
<evidence type="ECO:0000259" key="7">
    <source>
        <dbReference type="Pfam" id="PF07980"/>
    </source>
</evidence>
<evidence type="ECO:0000256" key="4">
    <source>
        <dbReference type="ARBA" id="ARBA00023136"/>
    </source>
</evidence>
<keyword evidence="5" id="KW-0998">Cell outer membrane</keyword>
<comment type="caution">
    <text evidence="9">The sequence shown here is derived from an EMBL/GenBank/DDBJ whole genome shotgun (WGS) entry which is preliminary data.</text>
</comment>
<evidence type="ECO:0000313" key="10">
    <source>
        <dbReference type="Proteomes" id="UP000619457"/>
    </source>
</evidence>
<gene>
    <name evidence="9" type="ORF">GCM10007049_21140</name>
</gene>
<dbReference type="AlphaFoldDB" id="A0A918UR09"/>
<proteinExistence type="inferred from homology"/>
<organism evidence="9 10">
    <name type="scientific">Echinicola pacifica</name>
    <dbReference type="NCBI Taxonomy" id="346377"/>
    <lineage>
        <taxon>Bacteria</taxon>
        <taxon>Pseudomonadati</taxon>
        <taxon>Bacteroidota</taxon>
        <taxon>Cytophagia</taxon>
        <taxon>Cytophagales</taxon>
        <taxon>Cyclobacteriaceae</taxon>
        <taxon>Echinicola</taxon>
    </lineage>
</organism>
<name>A0A918UR09_9BACT</name>
<keyword evidence="10" id="KW-1185">Reference proteome</keyword>
<comment type="similarity">
    <text evidence="2">Belongs to the SusD family.</text>
</comment>
<dbReference type="InterPro" id="IPR033985">
    <property type="entry name" value="SusD-like_N"/>
</dbReference>
<dbReference type="Pfam" id="PF07980">
    <property type="entry name" value="SusD_RagB"/>
    <property type="match status" value="1"/>
</dbReference>
<dbReference type="InterPro" id="IPR011990">
    <property type="entry name" value="TPR-like_helical_dom_sf"/>
</dbReference>
<feature type="signal peptide" evidence="6">
    <location>
        <begin position="1"/>
        <end position="27"/>
    </location>
</feature>
<evidence type="ECO:0000256" key="2">
    <source>
        <dbReference type="ARBA" id="ARBA00006275"/>
    </source>
</evidence>
<reference evidence="9" key="1">
    <citation type="journal article" date="2014" name="Int. J. Syst. Evol. Microbiol.">
        <title>Complete genome sequence of Corynebacterium casei LMG S-19264T (=DSM 44701T), isolated from a smear-ripened cheese.</title>
        <authorList>
            <consortium name="US DOE Joint Genome Institute (JGI-PGF)"/>
            <person name="Walter F."/>
            <person name="Albersmeier A."/>
            <person name="Kalinowski J."/>
            <person name="Ruckert C."/>
        </authorList>
    </citation>
    <scope>NUCLEOTIDE SEQUENCE</scope>
    <source>
        <strain evidence="9">KCTC 12368</strain>
    </source>
</reference>
<evidence type="ECO:0000259" key="8">
    <source>
        <dbReference type="Pfam" id="PF14322"/>
    </source>
</evidence>
<evidence type="ECO:0000256" key="3">
    <source>
        <dbReference type="ARBA" id="ARBA00022729"/>
    </source>
</evidence>
<dbReference type="PROSITE" id="PS51257">
    <property type="entry name" value="PROKAR_LIPOPROTEIN"/>
    <property type="match status" value="1"/>
</dbReference>
<dbReference type="GO" id="GO:0009279">
    <property type="term" value="C:cell outer membrane"/>
    <property type="evidence" value="ECO:0007669"/>
    <property type="project" value="UniProtKB-SubCell"/>
</dbReference>
<reference evidence="9" key="2">
    <citation type="submission" date="2020-09" db="EMBL/GenBank/DDBJ databases">
        <authorList>
            <person name="Sun Q."/>
            <person name="Kim S."/>
        </authorList>
    </citation>
    <scope>NUCLEOTIDE SEQUENCE</scope>
    <source>
        <strain evidence="9">KCTC 12368</strain>
    </source>
</reference>
<dbReference type="Proteomes" id="UP000619457">
    <property type="component" value="Unassembled WGS sequence"/>
</dbReference>
<feature type="domain" description="RagB/SusD" evidence="7">
    <location>
        <begin position="387"/>
        <end position="500"/>
    </location>
</feature>
<keyword evidence="4" id="KW-0472">Membrane</keyword>
<comment type="subcellular location">
    <subcellularLocation>
        <location evidence="1">Cell outer membrane</location>
    </subcellularLocation>
</comment>
<sequence>MKKPRIITIPILSLVFAAFFSCSDLLDQEPITITHPDVYWSSQSEAEQALAGSYALLKSALTNQSNFLLWGEFPAMTFMDSQFWIVNYIENNGDYNLPYRGDSQEWKYFYRSANWAFTIEQYVADMPVEIFQTPQEKDRILGEAAFVRAISYFYMARIWGDVPIVHESIESSTQLITPDGYIMEIGRSDEKEVLDYILEATEKSIDLLDYATQSTNNWAITANKASAEALKAHVTLWYASRDNDNAQMITESIDAATSVINNSNTSLVNYVSEGVEGFEKMMRGQSKTGLFEININSNMNESFRLSAGDGSHTGLTVNQPFFGSNNGTAPKGNPDFYGFQFMNAPERENDIRKELFFYDYEDMDTDAFPVKYTLSSDDPDSEDAYALFSESNILIFRLADIYLLRAEAYAKAGEYSSAIADLDLVRSQAGVPAYQGAQDRTSLIKAIFDERAIELIAEGQLAYDRIRMDYFEGVSWMNSDRKTKDGVFWPVSPNIIIRNPSIVQTEYWQGRL</sequence>